<organism evidence="1 2">
    <name type="scientific">Clostridium lentum</name>
    <dbReference type="NCBI Taxonomy" id="2763037"/>
    <lineage>
        <taxon>Bacteria</taxon>
        <taxon>Bacillati</taxon>
        <taxon>Bacillota</taxon>
        <taxon>Clostridia</taxon>
        <taxon>Eubacteriales</taxon>
        <taxon>Clostridiaceae</taxon>
        <taxon>Clostridium</taxon>
    </lineage>
</organism>
<evidence type="ECO:0000313" key="1">
    <source>
        <dbReference type="EMBL" id="MBC5638900.1"/>
    </source>
</evidence>
<proteinExistence type="predicted"/>
<dbReference type="Proteomes" id="UP000662088">
    <property type="component" value="Unassembled WGS sequence"/>
</dbReference>
<dbReference type="Pfam" id="PF11213">
    <property type="entry name" value="DUF3006"/>
    <property type="match status" value="1"/>
</dbReference>
<dbReference type="InterPro" id="IPR021377">
    <property type="entry name" value="DUF3006"/>
</dbReference>
<sequence length="75" mass="8861">MKESHFIVDRIEGRSLVLQNRNAEIIIIDKTNVEDEVSEGDILVKISKNRYIVNREETDKRKTKIDNLMKGMWED</sequence>
<dbReference type="AlphaFoldDB" id="A0A8I0ABY8"/>
<reference evidence="1" key="1">
    <citation type="submission" date="2020-08" db="EMBL/GenBank/DDBJ databases">
        <title>Genome public.</title>
        <authorList>
            <person name="Liu C."/>
            <person name="Sun Q."/>
        </authorList>
    </citation>
    <scope>NUCLEOTIDE SEQUENCE</scope>
    <source>
        <strain evidence="1">NSJ-42</strain>
    </source>
</reference>
<protein>
    <submittedName>
        <fullName evidence="1">DUF3006 domain-containing protein</fullName>
    </submittedName>
</protein>
<comment type="caution">
    <text evidence="1">The sequence shown here is derived from an EMBL/GenBank/DDBJ whole genome shotgun (WGS) entry which is preliminary data.</text>
</comment>
<evidence type="ECO:0000313" key="2">
    <source>
        <dbReference type="Proteomes" id="UP000662088"/>
    </source>
</evidence>
<keyword evidence="2" id="KW-1185">Reference proteome</keyword>
<accession>A0A8I0ABY8</accession>
<dbReference type="EMBL" id="JACOOQ010000001">
    <property type="protein sequence ID" value="MBC5638900.1"/>
    <property type="molecule type" value="Genomic_DNA"/>
</dbReference>
<dbReference type="RefSeq" id="WP_022212259.1">
    <property type="nucleotide sequence ID" value="NZ_JACOOQ010000001.1"/>
</dbReference>
<gene>
    <name evidence="1" type="ORF">H8R92_00365</name>
</gene>
<name>A0A8I0ABY8_9CLOT</name>